<keyword evidence="2 4" id="KW-0689">Ribosomal protein</keyword>
<dbReference type="SUPFAM" id="SSF55282">
    <property type="entry name" value="RL5-like"/>
    <property type="match status" value="1"/>
</dbReference>
<proteinExistence type="inferred from homology"/>
<dbReference type="GO" id="GO:0003735">
    <property type="term" value="F:structural constituent of ribosome"/>
    <property type="evidence" value="ECO:0007669"/>
    <property type="project" value="InterPro"/>
</dbReference>
<evidence type="ECO:0000256" key="1">
    <source>
        <dbReference type="ARBA" id="ARBA00008553"/>
    </source>
</evidence>
<comment type="similarity">
    <text evidence="1">Belongs to the universal ribosomal protein uL5 family.</text>
</comment>
<protein>
    <submittedName>
        <fullName evidence="4">Putative ribosomal protein L5</fullName>
    </submittedName>
</protein>
<accession>A0A2P6QHZ4</accession>
<dbReference type="Proteomes" id="UP000238479">
    <property type="component" value="Chromosome 5"/>
</dbReference>
<name>A0A2P6QHZ4_ROSCH</name>
<dbReference type="InterPro" id="IPR022803">
    <property type="entry name" value="Ribosomal_uL5_dom_sf"/>
</dbReference>
<dbReference type="PANTHER" id="PTHR11994">
    <property type="entry name" value="60S RIBOSOMAL PROTEIN L11-RELATED"/>
    <property type="match status" value="1"/>
</dbReference>
<dbReference type="OrthoDB" id="1908144at2759"/>
<dbReference type="AlphaFoldDB" id="A0A2P6QHZ4"/>
<keyword evidence="3" id="KW-0687">Ribonucleoprotein</keyword>
<dbReference type="Gramene" id="PRQ33805">
    <property type="protein sequence ID" value="PRQ33805"/>
    <property type="gene ID" value="RchiOBHm_Chr5g0061711"/>
</dbReference>
<reference evidence="4 5" key="1">
    <citation type="journal article" date="2018" name="Nat. Genet.">
        <title>The Rosa genome provides new insights in the design of modern roses.</title>
        <authorList>
            <person name="Bendahmane M."/>
        </authorList>
    </citation>
    <scope>NUCLEOTIDE SEQUENCE [LARGE SCALE GENOMIC DNA]</scope>
    <source>
        <strain evidence="5">cv. Old Blush</strain>
    </source>
</reference>
<dbReference type="OMA" id="HTNIMEV"/>
<sequence>MARRSGVLLRQLLGSQSNPALLHHHNLSPNSLQTLTLTSIPSASKSFSTFPLDFHYEDVLRQDMLLKMNYDNVMQVPRLCELKLLSKAPEIGKIAMEISGGQKFLTQKDKDLTAKGFRGANLVSHRARQTTLRRIGMSNFLVRSLTVMSLLSSPVQIRKNFIQFSMETEFIESSPELEDHFEIFEQIKGFNVTIVTSASTKDEASLLWSGFLQKDEIAD</sequence>
<keyword evidence="5" id="KW-1185">Reference proteome</keyword>
<evidence type="ECO:0000313" key="4">
    <source>
        <dbReference type="EMBL" id="PRQ33805.1"/>
    </source>
</evidence>
<evidence type="ECO:0000313" key="5">
    <source>
        <dbReference type="Proteomes" id="UP000238479"/>
    </source>
</evidence>
<organism evidence="4 5">
    <name type="scientific">Rosa chinensis</name>
    <name type="common">China rose</name>
    <dbReference type="NCBI Taxonomy" id="74649"/>
    <lineage>
        <taxon>Eukaryota</taxon>
        <taxon>Viridiplantae</taxon>
        <taxon>Streptophyta</taxon>
        <taxon>Embryophyta</taxon>
        <taxon>Tracheophyta</taxon>
        <taxon>Spermatophyta</taxon>
        <taxon>Magnoliopsida</taxon>
        <taxon>eudicotyledons</taxon>
        <taxon>Gunneridae</taxon>
        <taxon>Pentapetalae</taxon>
        <taxon>rosids</taxon>
        <taxon>fabids</taxon>
        <taxon>Rosales</taxon>
        <taxon>Rosaceae</taxon>
        <taxon>Rosoideae</taxon>
        <taxon>Rosoideae incertae sedis</taxon>
        <taxon>Rosa</taxon>
    </lineage>
</organism>
<dbReference type="InterPro" id="IPR002132">
    <property type="entry name" value="Ribosomal_uL5"/>
</dbReference>
<comment type="caution">
    <text evidence="4">The sequence shown here is derived from an EMBL/GenBank/DDBJ whole genome shotgun (WGS) entry which is preliminary data.</text>
</comment>
<evidence type="ECO:0000256" key="3">
    <source>
        <dbReference type="ARBA" id="ARBA00023274"/>
    </source>
</evidence>
<evidence type="ECO:0000256" key="2">
    <source>
        <dbReference type="ARBA" id="ARBA00022980"/>
    </source>
</evidence>
<dbReference type="EMBL" id="PDCK01000043">
    <property type="protein sequence ID" value="PRQ33805.1"/>
    <property type="molecule type" value="Genomic_DNA"/>
</dbReference>
<dbReference type="GO" id="GO:0006412">
    <property type="term" value="P:translation"/>
    <property type="evidence" value="ECO:0007669"/>
    <property type="project" value="InterPro"/>
</dbReference>
<gene>
    <name evidence="4" type="ORF">RchiOBHm_Chr5g0061711</name>
</gene>
<dbReference type="GO" id="GO:0005840">
    <property type="term" value="C:ribosome"/>
    <property type="evidence" value="ECO:0007669"/>
    <property type="project" value="UniProtKB-KW"/>
</dbReference>
<dbReference type="GO" id="GO:1990904">
    <property type="term" value="C:ribonucleoprotein complex"/>
    <property type="evidence" value="ECO:0007669"/>
    <property type="project" value="UniProtKB-KW"/>
</dbReference>
<dbReference type="STRING" id="74649.A0A2P6QHZ4"/>
<dbReference type="Gene3D" id="3.30.1440.10">
    <property type="match status" value="1"/>
</dbReference>